<dbReference type="PROSITE" id="PS51206">
    <property type="entry name" value="SF3_HELICASE_1"/>
    <property type="match status" value="1"/>
</dbReference>
<dbReference type="Gene3D" id="3.40.50.300">
    <property type="entry name" value="P-loop containing nucleotide triphosphate hydrolases"/>
    <property type="match status" value="1"/>
</dbReference>
<name>A0A2I8VED2_9EURY</name>
<evidence type="ECO:0000256" key="5">
    <source>
        <dbReference type="SAM" id="MobiDB-lite"/>
    </source>
</evidence>
<dbReference type="GO" id="GO:0005524">
    <property type="term" value="F:ATP binding"/>
    <property type="evidence" value="ECO:0007669"/>
    <property type="project" value="UniProtKB-KW"/>
</dbReference>
<keyword evidence="1" id="KW-0547">Nucleotide-binding</keyword>
<dbReference type="InterPro" id="IPR006500">
    <property type="entry name" value="Helicase_put_C_phage/plasmid"/>
</dbReference>
<keyword evidence="4" id="KW-0067">ATP-binding</keyword>
<proteinExistence type="predicted"/>
<evidence type="ECO:0000256" key="4">
    <source>
        <dbReference type="ARBA" id="ARBA00022840"/>
    </source>
</evidence>
<keyword evidence="8" id="KW-1185">Reference proteome</keyword>
<keyword evidence="3" id="KW-0347">Helicase</keyword>
<dbReference type="InterPro" id="IPR014818">
    <property type="entry name" value="Phage/plasmid_primase_P4_C"/>
</dbReference>
<feature type="region of interest" description="Disordered" evidence="5">
    <location>
        <begin position="313"/>
        <end position="334"/>
    </location>
</feature>
<dbReference type="PANTHER" id="PTHR35372">
    <property type="entry name" value="ATP BINDING PROTEIN-RELATED"/>
    <property type="match status" value="1"/>
</dbReference>
<dbReference type="GO" id="GO:0004386">
    <property type="term" value="F:helicase activity"/>
    <property type="evidence" value="ECO:0007669"/>
    <property type="project" value="UniProtKB-KW"/>
</dbReference>
<keyword evidence="2" id="KW-0378">Hydrolase</keyword>
<feature type="region of interest" description="Disordered" evidence="5">
    <location>
        <begin position="1"/>
        <end position="22"/>
    </location>
</feature>
<organism evidence="7 8">
    <name type="scientific">Salinigranum rubrum</name>
    <dbReference type="NCBI Taxonomy" id="755307"/>
    <lineage>
        <taxon>Archaea</taxon>
        <taxon>Methanobacteriati</taxon>
        <taxon>Methanobacteriota</taxon>
        <taxon>Stenosarchaea group</taxon>
        <taxon>Halobacteria</taxon>
        <taxon>Halobacteriales</taxon>
        <taxon>Haloferacaceae</taxon>
        <taxon>Salinigranum</taxon>
    </lineage>
</organism>
<dbReference type="Pfam" id="PF19263">
    <property type="entry name" value="DUF5906"/>
    <property type="match status" value="1"/>
</dbReference>
<dbReference type="AlphaFoldDB" id="A0A2I8VED2"/>
<dbReference type="GO" id="GO:0016787">
    <property type="term" value="F:hydrolase activity"/>
    <property type="evidence" value="ECO:0007669"/>
    <property type="project" value="UniProtKB-KW"/>
</dbReference>
<evidence type="ECO:0000259" key="6">
    <source>
        <dbReference type="PROSITE" id="PS51206"/>
    </source>
</evidence>
<dbReference type="InterPro" id="IPR027417">
    <property type="entry name" value="P-loop_NTPase"/>
</dbReference>
<dbReference type="SMART" id="SM00885">
    <property type="entry name" value="D5_N"/>
    <property type="match status" value="1"/>
</dbReference>
<gene>
    <name evidence="7" type="ORF">C2R22_00110</name>
</gene>
<dbReference type="OrthoDB" id="331515at2157"/>
<accession>A0A2I8VED2</accession>
<dbReference type="NCBIfam" id="TIGR01613">
    <property type="entry name" value="primase_Cterm"/>
    <property type="match status" value="1"/>
</dbReference>
<dbReference type="SUPFAM" id="SSF52540">
    <property type="entry name" value="P-loop containing nucleoside triphosphate hydrolases"/>
    <property type="match status" value="1"/>
</dbReference>
<reference evidence="7 8" key="1">
    <citation type="submission" date="2018-01" db="EMBL/GenBank/DDBJ databases">
        <title>Complete genome sequence of Salinigranum rubrum GX10T, an extremely halophilic archaeon isolated from a marine solar saltern.</title>
        <authorList>
            <person name="Han S."/>
        </authorList>
    </citation>
    <scope>NUCLEOTIDE SEQUENCE [LARGE SCALE GENOMIC DNA]</scope>
    <source>
        <strain evidence="7 8">GX10</strain>
    </source>
</reference>
<dbReference type="EMBL" id="CP026309">
    <property type="protein sequence ID" value="AUV80261.1"/>
    <property type="molecule type" value="Genomic_DNA"/>
</dbReference>
<dbReference type="InterPro" id="IPR054468">
    <property type="entry name" value="NrSPol-like_HBD"/>
</dbReference>
<evidence type="ECO:0000256" key="1">
    <source>
        <dbReference type="ARBA" id="ARBA00022741"/>
    </source>
</evidence>
<evidence type="ECO:0000256" key="3">
    <source>
        <dbReference type="ARBA" id="ARBA00022806"/>
    </source>
</evidence>
<feature type="compositionally biased region" description="Basic and acidic residues" evidence="5">
    <location>
        <begin position="313"/>
        <end position="323"/>
    </location>
</feature>
<evidence type="ECO:0000256" key="2">
    <source>
        <dbReference type="ARBA" id="ARBA00022801"/>
    </source>
</evidence>
<dbReference type="Pfam" id="PF22763">
    <property type="entry name" value="NrS1-1_pol-like_HBD"/>
    <property type="match status" value="1"/>
</dbReference>
<dbReference type="InterPro" id="IPR051620">
    <property type="entry name" value="ORF904-like_C"/>
</dbReference>
<dbReference type="InterPro" id="IPR004968">
    <property type="entry name" value="DNA_primase/NTPase_C"/>
</dbReference>
<protein>
    <recommendedName>
        <fullName evidence="6">SF3 helicase domain-containing protein</fullName>
    </recommendedName>
</protein>
<dbReference type="RefSeq" id="WP_103423769.1">
    <property type="nucleotide sequence ID" value="NZ_CP026309.1"/>
</dbReference>
<feature type="domain" description="SF3 helicase" evidence="6">
    <location>
        <begin position="602"/>
        <end position="758"/>
    </location>
</feature>
<dbReference type="InterPro" id="IPR045455">
    <property type="entry name" value="NrS-1_pol-like_helicase"/>
</dbReference>
<sequence>MSDDAHPPRPDPLAFDPEPVPEELREREQWVAWRYQWDRDHDEWTKIPVDVDTDGFASSTNADTWTAFEDAVAYHDRDDTDTDGVGFVVTEEDLVVGIDLDDVRDPETGDLEAWAEALLDDVPTYAEVSPSGTGLRLFGFGFVPDGGNRGDVDGAEGHLEMYDDGRYLTVTGHTVADAPADVRQANDAIAEVHAEYIADDVTDGDTPNAAVDGELPGDADAVLTDDVLDRARDAENGKKFRRLWNGDTSGYESHSEADLALCGLLAFWTGVDRRQIDRLFRESGLYRDKWDADRGAQTYGERTIDKALEGRTEFYDPSDHGERGTPPTADQHGTADRINSELIDALLADPDAWIDPDAQTWTVRATEDYDADTIADTVDDGELPGDADAALADAVLGGDVPDGIDDALQAWRQNPDEWDVTVARSFDDADLSPEALAAALGVPVADLGDESNGTLAYRVWERIRRSDELHVVARMGEQADGALFAYDPDTGTWRQTGDDDLRTVGREALGEAYTSGVGRELGEQVRTTNGDGQPAGQVHIDAFGAPEGTVPVANGLLDVDSRDLRPLEPRDYALTTLPVVYDPDTECPAFEEFLSDVCPRQVDRQKLQEYVGYTLLHWGLPYHKALFLAGPQASGKSTFLDVVHALLGEDPTCSLAPQEITEERFAGYDLWGAWANIRSDIPSGLIENTGKFKELVAGDAIKVEKKHQDPIMIRPAAKHLFAANTLPSAEIDDDAFFRRILLVSFPKTVPRNERDPRLLDRLTDELPGVLNWALDGLDRLREQDHFTADLPPAETQGKWRSWGRSIDRFKERCLDDDAEATASVPKGDAYDAYRTFCEAEGIPAESKQKFGREMMNTSGVGDRRETVDGNRTWVYTGVELIEDRIPDPDASTERDGEQTGLF</sequence>
<dbReference type="InterPro" id="IPR014015">
    <property type="entry name" value="Helicase_SF3_DNA-vir"/>
</dbReference>
<evidence type="ECO:0000313" key="7">
    <source>
        <dbReference type="EMBL" id="AUV80261.1"/>
    </source>
</evidence>
<dbReference type="KEGG" id="srub:C2R22_00110"/>
<dbReference type="Pfam" id="PF03288">
    <property type="entry name" value="Pox_D5"/>
    <property type="match status" value="1"/>
</dbReference>
<dbReference type="Pfam" id="PF08706">
    <property type="entry name" value="D5_N"/>
    <property type="match status" value="1"/>
</dbReference>
<dbReference type="PANTHER" id="PTHR35372:SF2">
    <property type="entry name" value="SF3 HELICASE DOMAIN-CONTAINING PROTEIN"/>
    <property type="match status" value="1"/>
</dbReference>
<dbReference type="GeneID" id="35590445"/>
<evidence type="ECO:0000313" key="8">
    <source>
        <dbReference type="Proteomes" id="UP000236584"/>
    </source>
</evidence>
<dbReference type="Proteomes" id="UP000236584">
    <property type="component" value="Chromosome"/>
</dbReference>